<dbReference type="Gene3D" id="3.40.50.150">
    <property type="entry name" value="Vaccinia Virus protein VP39"/>
    <property type="match status" value="1"/>
</dbReference>
<protein>
    <submittedName>
        <fullName evidence="3">Methyltransferase type 12</fullName>
    </submittedName>
</protein>
<dbReference type="RefSeq" id="WP_106726348.1">
    <property type="nucleotide sequence ID" value="NZ_PXYL01000015.1"/>
</dbReference>
<evidence type="ECO:0000313" key="4">
    <source>
        <dbReference type="Proteomes" id="UP000240653"/>
    </source>
</evidence>
<dbReference type="GO" id="GO:0032259">
    <property type="term" value="P:methylation"/>
    <property type="evidence" value="ECO:0007669"/>
    <property type="project" value="UniProtKB-KW"/>
</dbReference>
<dbReference type="Proteomes" id="UP000240653">
    <property type="component" value="Unassembled WGS sequence"/>
</dbReference>
<evidence type="ECO:0000259" key="2">
    <source>
        <dbReference type="Pfam" id="PF13649"/>
    </source>
</evidence>
<sequence>MNIPVAVQGARRDLSQRSAESEWLDRADPSPEEMAVVIRDIASFNRAMLGHWPVIAWLRRAARDATKETPLTLLDVGCGNGDLLRAIRRWARKRGLTIRLIGLDRSPEIIRIAELASDEADEIDYRVMDIFDFKPPIPIDFVVSSLLTHHMSDAQIVKFLRWMELTTRKGWLIYDLQRHPVPFHFIGLVGKLTRLHPIAIDDGLISVTRSLTRSEWLARMDEANIARDGVDLRWFLFRFAIGRVR</sequence>
<reference evidence="3 4" key="1">
    <citation type="submission" date="2018-03" db="EMBL/GenBank/DDBJ databases">
        <title>The draft genome of Mesorhizobium soli JCM 19897.</title>
        <authorList>
            <person name="Li L."/>
            <person name="Liu L."/>
            <person name="Liang L."/>
            <person name="Wang T."/>
            <person name="Zhang X."/>
        </authorList>
    </citation>
    <scope>NUCLEOTIDE SEQUENCE [LARGE SCALE GENOMIC DNA]</scope>
    <source>
        <strain evidence="3 4">JCM 19897</strain>
    </source>
</reference>
<comment type="caution">
    <text evidence="3">The sequence shown here is derived from an EMBL/GenBank/DDBJ whole genome shotgun (WGS) entry which is preliminary data.</text>
</comment>
<dbReference type="AlphaFoldDB" id="A0A2P7S3P0"/>
<accession>A0A2P7S3P0</accession>
<evidence type="ECO:0000256" key="1">
    <source>
        <dbReference type="SAM" id="MobiDB-lite"/>
    </source>
</evidence>
<feature type="region of interest" description="Disordered" evidence="1">
    <location>
        <begin position="1"/>
        <end position="26"/>
    </location>
</feature>
<dbReference type="SUPFAM" id="SSF53335">
    <property type="entry name" value="S-adenosyl-L-methionine-dependent methyltransferases"/>
    <property type="match status" value="1"/>
</dbReference>
<dbReference type="EMBL" id="PXYL01000015">
    <property type="protein sequence ID" value="PSJ57092.1"/>
    <property type="molecule type" value="Genomic_DNA"/>
</dbReference>
<dbReference type="OrthoDB" id="9770485at2"/>
<feature type="compositionally biased region" description="Basic and acidic residues" evidence="1">
    <location>
        <begin position="10"/>
        <end position="26"/>
    </location>
</feature>
<dbReference type="InterPro" id="IPR041698">
    <property type="entry name" value="Methyltransf_25"/>
</dbReference>
<organism evidence="3 4">
    <name type="scientific">Pseudaminobacter soli</name>
    <name type="common">ex Li et al. 2025</name>
    <dbReference type="NCBI Taxonomy" id="1295366"/>
    <lineage>
        <taxon>Bacteria</taxon>
        <taxon>Pseudomonadati</taxon>
        <taxon>Pseudomonadota</taxon>
        <taxon>Alphaproteobacteria</taxon>
        <taxon>Hyphomicrobiales</taxon>
        <taxon>Phyllobacteriaceae</taxon>
        <taxon>Pseudaminobacter</taxon>
    </lineage>
</organism>
<keyword evidence="4" id="KW-1185">Reference proteome</keyword>
<dbReference type="InterPro" id="IPR029063">
    <property type="entry name" value="SAM-dependent_MTases_sf"/>
</dbReference>
<dbReference type="GO" id="GO:0008168">
    <property type="term" value="F:methyltransferase activity"/>
    <property type="evidence" value="ECO:0007669"/>
    <property type="project" value="UniProtKB-KW"/>
</dbReference>
<dbReference type="Pfam" id="PF13649">
    <property type="entry name" value="Methyltransf_25"/>
    <property type="match status" value="1"/>
</dbReference>
<proteinExistence type="predicted"/>
<dbReference type="CDD" id="cd02440">
    <property type="entry name" value="AdoMet_MTases"/>
    <property type="match status" value="1"/>
</dbReference>
<keyword evidence="3" id="KW-0808">Transferase</keyword>
<keyword evidence="3" id="KW-0489">Methyltransferase</keyword>
<name>A0A2P7S3P0_9HYPH</name>
<gene>
    <name evidence="3" type="ORF">C7I85_22915</name>
</gene>
<feature type="domain" description="Methyltransferase" evidence="2">
    <location>
        <begin position="74"/>
        <end position="164"/>
    </location>
</feature>
<evidence type="ECO:0000313" key="3">
    <source>
        <dbReference type="EMBL" id="PSJ57092.1"/>
    </source>
</evidence>